<evidence type="ECO:0008006" key="3">
    <source>
        <dbReference type="Google" id="ProtNLM"/>
    </source>
</evidence>
<dbReference type="InterPro" id="IPR019149">
    <property type="entry name" value="ABHD18"/>
</dbReference>
<dbReference type="Proteomes" id="UP000249061">
    <property type="component" value="Unassembled WGS sequence"/>
</dbReference>
<sequence>MHWLDRLSLRFLKRTAIFEQGWGELEPLEPRARDVLVEREAAPLSFDWSAPRRERGLLIQDGTATSPLTDLPASAATIHVRRVLTPRVPRRRVVVPPSWGDAGYGPRMWLTGALVAQGLEPWLLEGAYFGARAAPLDRVEDFVRMGLTHVDETRALLSTHRAEGVPTALAGYSMAGQLGSIAVATLPFEVPVIAIAAPPTAATVFCEGPLSSQVKWSALGADARERLPSMLARVSILDVPPPKSARRTVVINDGDGIVSPRATEKVAAHWNVEPKRVKSGHLGAYTLERRALQRLISEALL</sequence>
<gene>
    <name evidence="1" type="ORF">DI536_21665</name>
</gene>
<dbReference type="Gene3D" id="3.40.50.1820">
    <property type="entry name" value="alpha/beta hydrolase"/>
    <property type="match status" value="1"/>
</dbReference>
<reference evidence="1 2" key="1">
    <citation type="submission" date="2017-08" db="EMBL/GenBank/DDBJ databases">
        <title>Infants hospitalized years apart are colonized by the same room-sourced microbial strains.</title>
        <authorList>
            <person name="Brooks B."/>
            <person name="Olm M.R."/>
            <person name="Firek B.A."/>
            <person name="Baker R."/>
            <person name="Thomas B.C."/>
            <person name="Morowitz M.J."/>
            <person name="Banfield J.F."/>
        </authorList>
    </citation>
    <scope>NUCLEOTIDE SEQUENCE [LARGE SCALE GENOMIC DNA]</scope>
    <source>
        <strain evidence="1">S2_003_000_R2_14</strain>
    </source>
</reference>
<name>A0A2W5V1J3_9BACT</name>
<evidence type="ECO:0000313" key="1">
    <source>
        <dbReference type="EMBL" id="PZR09554.1"/>
    </source>
</evidence>
<dbReference type="EMBL" id="QFQP01000020">
    <property type="protein sequence ID" value="PZR09554.1"/>
    <property type="molecule type" value="Genomic_DNA"/>
</dbReference>
<dbReference type="Pfam" id="PF09752">
    <property type="entry name" value="ABHD18"/>
    <property type="match status" value="1"/>
</dbReference>
<comment type="caution">
    <text evidence="1">The sequence shown here is derived from an EMBL/GenBank/DDBJ whole genome shotgun (WGS) entry which is preliminary data.</text>
</comment>
<organism evidence="1 2">
    <name type="scientific">Archangium gephyra</name>
    <dbReference type="NCBI Taxonomy" id="48"/>
    <lineage>
        <taxon>Bacteria</taxon>
        <taxon>Pseudomonadati</taxon>
        <taxon>Myxococcota</taxon>
        <taxon>Myxococcia</taxon>
        <taxon>Myxococcales</taxon>
        <taxon>Cystobacterineae</taxon>
        <taxon>Archangiaceae</taxon>
        <taxon>Archangium</taxon>
    </lineage>
</organism>
<dbReference type="PANTHER" id="PTHR13617">
    <property type="entry name" value="PROTEIN ABHD18"/>
    <property type="match status" value="1"/>
</dbReference>
<dbReference type="InterPro" id="IPR029058">
    <property type="entry name" value="AB_hydrolase_fold"/>
</dbReference>
<dbReference type="AlphaFoldDB" id="A0A2W5V1J3"/>
<dbReference type="PANTHER" id="PTHR13617:SF14">
    <property type="entry name" value="PROTEIN ABHD18"/>
    <property type="match status" value="1"/>
</dbReference>
<protein>
    <recommendedName>
        <fullName evidence="3">Abhydrolase domain-containing 18</fullName>
    </recommendedName>
</protein>
<evidence type="ECO:0000313" key="2">
    <source>
        <dbReference type="Proteomes" id="UP000249061"/>
    </source>
</evidence>
<accession>A0A2W5V1J3</accession>
<proteinExistence type="predicted"/>
<dbReference type="SUPFAM" id="SSF53474">
    <property type="entry name" value="alpha/beta-Hydrolases"/>
    <property type="match status" value="1"/>
</dbReference>